<accession>A0A2A4T4Y6</accession>
<dbReference type="EMBL" id="NVSR01000033">
    <property type="protein sequence ID" value="PCI28454.1"/>
    <property type="molecule type" value="Genomic_DNA"/>
</dbReference>
<reference evidence="2" key="1">
    <citation type="submission" date="2017-08" db="EMBL/GenBank/DDBJ databases">
        <title>A dynamic microbial community with high functional redundancy inhabits the cold, oxic subseafloor aquifer.</title>
        <authorList>
            <person name="Tully B.J."/>
            <person name="Wheat C.G."/>
            <person name="Glazer B.T."/>
            <person name="Huber J.A."/>
        </authorList>
    </citation>
    <scope>NUCLEOTIDE SEQUENCE [LARGE SCALE GENOMIC DNA]</scope>
</reference>
<evidence type="ECO:0000313" key="1">
    <source>
        <dbReference type="EMBL" id="PCI28454.1"/>
    </source>
</evidence>
<dbReference type="AlphaFoldDB" id="A0A2A4T4Y6"/>
<sequence length="65" mass="7318">MTTAEAYANMMLKNSQQAIRSAKETILEVIGRSLDDALRLETINGYSSVGDFSEVKERLAKFYNQ</sequence>
<gene>
    <name evidence="1" type="ORF">COB67_06305</name>
</gene>
<comment type="caution">
    <text evidence="1">The sequence shown here is derived from an EMBL/GenBank/DDBJ whole genome shotgun (WGS) entry which is preliminary data.</text>
</comment>
<protein>
    <submittedName>
        <fullName evidence="1">Uncharacterized protein</fullName>
    </submittedName>
</protein>
<dbReference type="Proteomes" id="UP000218113">
    <property type="component" value="Unassembled WGS sequence"/>
</dbReference>
<proteinExistence type="predicted"/>
<evidence type="ECO:0000313" key="2">
    <source>
        <dbReference type="Proteomes" id="UP000218113"/>
    </source>
</evidence>
<name>A0A2A4T4Y6_9DELT</name>
<organism evidence="1 2">
    <name type="scientific">SAR324 cluster bacterium</name>
    <dbReference type="NCBI Taxonomy" id="2024889"/>
    <lineage>
        <taxon>Bacteria</taxon>
        <taxon>Deltaproteobacteria</taxon>
        <taxon>SAR324 cluster</taxon>
    </lineage>
</organism>